<evidence type="ECO:0000313" key="1">
    <source>
        <dbReference type="EMBL" id="SFS98704.1"/>
    </source>
</evidence>
<reference evidence="2" key="1">
    <citation type="submission" date="2016-10" db="EMBL/GenBank/DDBJ databases">
        <authorList>
            <person name="Varghese N."/>
            <person name="Submissions S."/>
        </authorList>
    </citation>
    <scope>NUCLEOTIDE SEQUENCE [LARGE SCALE GENOMIC DNA]</scope>
    <source>
        <strain evidence="2">DSM 45789</strain>
    </source>
</reference>
<gene>
    <name evidence="1" type="ORF">SAMN05444972_11517</name>
</gene>
<name>A0A1I6UBF7_9BACL</name>
<keyword evidence="2" id="KW-1185">Reference proteome</keyword>
<protein>
    <submittedName>
        <fullName evidence="1">Uncharacterized protein</fullName>
    </submittedName>
</protein>
<dbReference type="Proteomes" id="UP000198660">
    <property type="component" value="Unassembled WGS sequence"/>
</dbReference>
<organism evidence="1 2">
    <name type="scientific">Marininema halotolerans</name>
    <dbReference type="NCBI Taxonomy" id="1155944"/>
    <lineage>
        <taxon>Bacteria</taxon>
        <taxon>Bacillati</taxon>
        <taxon>Bacillota</taxon>
        <taxon>Bacilli</taxon>
        <taxon>Bacillales</taxon>
        <taxon>Thermoactinomycetaceae</taxon>
        <taxon>Marininema</taxon>
    </lineage>
</organism>
<dbReference type="EMBL" id="FPAA01000015">
    <property type="protein sequence ID" value="SFS98704.1"/>
    <property type="molecule type" value="Genomic_DNA"/>
</dbReference>
<dbReference type="RefSeq" id="WP_176392131.1">
    <property type="nucleotide sequence ID" value="NZ_FPAA01000015.1"/>
</dbReference>
<proteinExistence type="predicted"/>
<evidence type="ECO:0000313" key="2">
    <source>
        <dbReference type="Proteomes" id="UP000198660"/>
    </source>
</evidence>
<dbReference type="AlphaFoldDB" id="A0A1I6UBF7"/>
<sequence>MDKREKRNFKLRIVRETFGSKEIKQAFREALEPYFKSDEDKDKNSKTAAQ</sequence>
<accession>A0A1I6UBF7</accession>